<dbReference type="PROSITE" id="PS00135">
    <property type="entry name" value="TRYPSIN_SER"/>
    <property type="match status" value="1"/>
</dbReference>
<dbReference type="PANTHER" id="PTHR24252">
    <property type="entry name" value="ACROSIN-RELATED"/>
    <property type="match status" value="1"/>
</dbReference>
<dbReference type="GO" id="GO:0004252">
    <property type="term" value="F:serine-type endopeptidase activity"/>
    <property type="evidence" value="ECO:0000318"/>
    <property type="project" value="GO_Central"/>
</dbReference>
<keyword evidence="5 8" id="KW-0472">Membrane</keyword>
<dbReference type="Gene3D" id="3.30.70.960">
    <property type="entry name" value="SEA domain"/>
    <property type="match status" value="1"/>
</dbReference>
<proteinExistence type="predicted"/>
<protein>
    <recommendedName>
        <fullName evidence="13">Peptidase S1 domain-containing protein</fullName>
    </recommendedName>
</protein>
<dbReference type="FunFam" id="2.40.10.10:FF:000299">
    <property type="match status" value="1"/>
</dbReference>
<dbReference type="GeneID" id="100889918"/>
<dbReference type="Pfam" id="PF00089">
    <property type="entry name" value="Trypsin"/>
    <property type="match status" value="1"/>
</dbReference>
<feature type="region of interest" description="Disordered" evidence="7">
    <location>
        <begin position="458"/>
        <end position="524"/>
    </location>
</feature>
<feature type="region of interest" description="Disordered" evidence="7">
    <location>
        <begin position="582"/>
        <end position="626"/>
    </location>
</feature>
<evidence type="ECO:0000256" key="2">
    <source>
        <dbReference type="ARBA" id="ARBA00022692"/>
    </source>
</evidence>
<dbReference type="CDD" id="cd00190">
    <property type="entry name" value="Tryp_SPc"/>
    <property type="match status" value="1"/>
</dbReference>
<dbReference type="Proteomes" id="UP000007110">
    <property type="component" value="Unassembled WGS sequence"/>
</dbReference>
<dbReference type="RefSeq" id="XP_030830202.1">
    <property type="nucleotide sequence ID" value="XM_030974342.1"/>
</dbReference>
<feature type="domain" description="Peptidase S1" evidence="10">
    <location>
        <begin position="630"/>
        <end position="861"/>
    </location>
</feature>
<reference evidence="12" key="1">
    <citation type="submission" date="2015-02" db="EMBL/GenBank/DDBJ databases">
        <title>Genome sequencing for Strongylocentrotus purpuratus.</title>
        <authorList>
            <person name="Murali S."/>
            <person name="Liu Y."/>
            <person name="Vee V."/>
            <person name="English A."/>
            <person name="Wang M."/>
            <person name="Skinner E."/>
            <person name="Han Y."/>
            <person name="Muzny D.M."/>
            <person name="Worley K.C."/>
            <person name="Gibbs R.A."/>
        </authorList>
    </citation>
    <scope>NUCLEOTIDE SEQUENCE</scope>
</reference>
<evidence type="ECO:0000259" key="10">
    <source>
        <dbReference type="PROSITE" id="PS50240"/>
    </source>
</evidence>
<evidence type="ECO:0000256" key="3">
    <source>
        <dbReference type="ARBA" id="ARBA00022968"/>
    </source>
</evidence>
<keyword evidence="12" id="KW-1185">Reference proteome</keyword>
<keyword evidence="3" id="KW-0735">Signal-anchor</keyword>
<evidence type="ECO:0000256" key="4">
    <source>
        <dbReference type="ARBA" id="ARBA00022989"/>
    </source>
</evidence>
<keyword evidence="2 8" id="KW-0812">Transmembrane</keyword>
<feature type="region of interest" description="Disordered" evidence="7">
    <location>
        <begin position="538"/>
        <end position="562"/>
    </location>
</feature>
<dbReference type="InterPro" id="IPR036364">
    <property type="entry name" value="SEA_dom_sf"/>
</dbReference>
<name>A0A7M7N3Y4_STRPU</name>
<feature type="compositionally biased region" description="Low complexity" evidence="7">
    <location>
        <begin position="314"/>
        <end position="352"/>
    </location>
</feature>
<dbReference type="SUPFAM" id="SSF82671">
    <property type="entry name" value="SEA domain"/>
    <property type="match status" value="1"/>
</dbReference>
<dbReference type="InterPro" id="IPR001254">
    <property type="entry name" value="Trypsin_dom"/>
</dbReference>
<feature type="domain" description="SEA" evidence="9">
    <location>
        <begin position="116"/>
        <end position="240"/>
    </location>
</feature>
<dbReference type="InterPro" id="IPR043504">
    <property type="entry name" value="Peptidase_S1_PA_chymotrypsin"/>
</dbReference>
<feature type="region of interest" description="Disordered" evidence="7">
    <location>
        <begin position="28"/>
        <end position="56"/>
    </location>
</feature>
<dbReference type="Pfam" id="PF01390">
    <property type="entry name" value="SEA"/>
    <property type="match status" value="1"/>
</dbReference>
<feature type="region of interest" description="Disordered" evidence="7">
    <location>
        <begin position="311"/>
        <end position="352"/>
    </location>
</feature>
<feature type="compositionally biased region" description="Polar residues" evidence="7">
    <location>
        <begin position="582"/>
        <end position="602"/>
    </location>
</feature>
<keyword evidence="4 8" id="KW-1133">Transmembrane helix</keyword>
<dbReference type="FunFam" id="2.40.10.10:FF:000068">
    <property type="entry name" value="transmembrane protease serine 2"/>
    <property type="match status" value="1"/>
</dbReference>
<evidence type="ECO:0000256" key="6">
    <source>
        <dbReference type="ARBA" id="ARBA00023157"/>
    </source>
</evidence>
<evidence type="ECO:0000313" key="12">
    <source>
        <dbReference type="Proteomes" id="UP000007110"/>
    </source>
</evidence>
<dbReference type="PROSITE" id="PS50024">
    <property type="entry name" value="SEA"/>
    <property type="match status" value="1"/>
</dbReference>
<dbReference type="InterPro" id="IPR033116">
    <property type="entry name" value="TRYPSIN_SER"/>
</dbReference>
<evidence type="ECO:0000259" key="9">
    <source>
        <dbReference type="PROSITE" id="PS50024"/>
    </source>
</evidence>
<comment type="subcellular location">
    <subcellularLocation>
        <location evidence="1">Membrane</location>
        <topology evidence="1">Single-pass type II membrane protein</topology>
    </subcellularLocation>
</comment>
<dbReference type="GO" id="GO:0005615">
    <property type="term" value="C:extracellular space"/>
    <property type="evidence" value="ECO:0000318"/>
    <property type="project" value="GO_Central"/>
</dbReference>
<feature type="transmembrane region" description="Helical" evidence="8">
    <location>
        <begin position="78"/>
        <end position="103"/>
    </location>
</feature>
<dbReference type="InterPro" id="IPR000082">
    <property type="entry name" value="SEA_dom"/>
</dbReference>
<dbReference type="Gene3D" id="2.40.10.10">
    <property type="entry name" value="Trypsin-like serine proteases"/>
    <property type="match status" value="1"/>
</dbReference>
<dbReference type="PROSITE" id="PS50240">
    <property type="entry name" value="TRYPSIN_DOM"/>
    <property type="match status" value="1"/>
</dbReference>
<organism evidence="11 12">
    <name type="scientific">Strongylocentrotus purpuratus</name>
    <name type="common">Purple sea urchin</name>
    <dbReference type="NCBI Taxonomy" id="7668"/>
    <lineage>
        <taxon>Eukaryota</taxon>
        <taxon>Metazoa</taxon>
        <taxon>Echinodermata</taxon>
        <taxon>Eleutherozoa</taxon>
        <taxon>Echinozoa</taxon>
        <taxon>Echinoidea</taxon>
        <taxon>Euechinoidea</taxon>
        <taxon>Echinacea</taxon>
        <taxon>Camarodonta</taxon>
        <taxon>Echinidea</taxon>
        <taxon>Strongylocentrotidae</taxon>
        <taxon>Strongylocentrotus</taxon>
    </lineage>
</organism>
<dbReference type="OrthoDB" id="6407006at2759"/>
<evidence type="ECO:0000256" key="1">
    <source>
        <dbReference type="ARBA" id="ARBA00004606"/>
    </source>
</evidence>
<evidence type="ECO:0008006" key="13">
    <source>
        <dbReference type="Google" id="ProtNLM"/>
    </source>
</evidence>
<sequence>MNWQRNSKSYNVNEAFVLDDTFPTGKHEETIRERSDSQSSVEDDDDHVANPRGLPTQAESIDFGLDDDVNKGKPFRDCLMGCFVIFVVLAMTTCVAILLYFILINTVFVESDTKTTVSGYTGALTIEGTVLLNETYDSDLADPESMTYRDMENEFLSSMSGSFSNSTLADIYNGTNVERFEQGSIRIVFSVFLLSAPNDADTETEVILEVQVTIGDGIYSGFFDVFDVIEDSLEITAVNQQSETTAEPPIAATEAPVEPNTVSTINSVTIQLMKSLSTLLSTPVTTTETVAPTIPTTTRLFSTHAPTSPNIDLSTFSTTATQSTTTSPSTTKPTTIPSASTYSQTVGTRDSTTTSSTVVNLSTTSSTTIDNSTGTVLLTTKPTTISPSATYSQTVGTTFSTTTSSNVVNVSTTTLSTTIDNSTGTFNLTNKLTTIPLSSTSDTTFTTIPSTTRISTIATTTSPASPPTIPTTIDTVSTTDSVTSKTTPNITSPSSSSSPTSSTVIDNSTRTGLLTTKPTTISPSATYSQTVGTTFSATTSSTAVNVSTTSSTTTTTPSPTIPTTIDAVSTTANISLTKLTTIRQPSTDSPTSSAARVNNTRQPKIHPALPDRCGARPAVNGSDSDGTARIVGGIQSGPGKWPWMGSLRDGTSHQCGAVLIHQEWAITAHHCIGFFDNIVLGDNDNSNSDPSPYRVQRNVQPFSNPDFDTVTDNGDIALLFLTEPVEFNDYVQPLCINTLKTEMTSFNNCFVTGWGTDDFFDQRAMRYLLEASIQMINRSVCSEWYQTFHVITNQHICAGEEDGRRDACSGDSGGPLQCQDDQGIWYLLGVVSFGQSCGNPRLPGVYTRVSTQIDFLSGILDTNIK</sequence>
<dbReference type="InterPro" id="IPR001314">
    <property type="entry name" value="Peptidase_S1A"/>
</dbReference>
<feature type="compositionally biased region" description="Low complexity" evidence="7">
    <location>
        <begin position="470"/>
        <end position="520"/>
    </location>
</feature>
<reference evidence="11" key="2">
    <citation type="submission" date="2021-01" db="UniProtKB">
        <authorList>
            <consortium name="EnsemblMetazoa"/>
        </authorList>
    </citation>
    <scope>IDENTIFICATION</scope>
</reference>
<dbReference type="InterPro" id="IPR009003">
    <property type="entry name" value="Peptidase_S1_PA"/>
</dbReference>
<evidence type="ECO:0000256" key="8">
    <source>
        <dbReference type="SAM" id="Phobius"/>
    </source>
</evidence>
<dbReference type="PRINTS" id="PR00722">
    <property type="entry name" value="CHYMOTRYPSIN"/>
</dbReference>
<evidence type="ECO:0000256" key="7">
    <source>
        <dbReference type="SAM" id="MobiDB-lite"/>
    </source>
</evidence>
<dbReference type="OMA" id="PLQCQDD"/>
<dbReference type="SMART" id="SM00200">
    <property type="entry name" value="SEA"/>
    <property type="match status" value="1"/>
</dbReference>
<dbReference type="GO" id="GO:0006508">
    <property type="term" value="P:proteolysis"/>
    <property type="evidence" value="ECO:0000318"/>
    <property type="project" value="GO_Central"/>
</dbReference>
<accession>A0A7M7N3Y4</accession>
<dbReference type="SUPFAM" id="SSF50494">
    <property type="entry name" value="Trypsin-like serine proteases"/>
    <property type="match status" value="1"/>
</dbReference>
<dbReference type="PANTHER" id="PTHR24252:SF7">
    <property type="entry name" value="HYALIN"/>
    <property type="match status" value="1"/>
</dbReference>
<evidence type="ECO:0000313" key="11">
    <source>
        <dbReference type="EnsemblMetazoa" id="XP_030830202"/>
    </source>
</evidence>
<dbReference type="GO" id="GO:0016020">
    <property type="term" value="C:membrane"/>
    <property type="evidence" value="ECO:0007669"/>
    <property type="project" value="UniProtKB-SubCell"/>
</dbReference>
<evidence type="ECO:0000256" key="5">
    <source>
        <dbReference type="ARBA" id="ARBA00023136"/>
    </source>
</evidence>
<dbReference type="EnsemblMetazoa" id="XM_030974342">
    <property type="protein sequence ID" value="XP_030830202"/>
    <property type="gene ID" value="LOC100889918"/>
</dbReference>
<dbReference type="AlphaFoldDB" id="A0A7M7N3Y4"/>
<dbReference type="KEGG" id="spu:100889918"/>
<dbReference type="InParanoid" id="A0A7M7N3Y4"/>
<dbReference type="SMART" id="SM00020">
    <property type="entry name" value="Tryp_SPc"/>
    <property type="match status" value="1"/>
</dbReference>
<keyword evidence="6" id="KW-1015">Disulfide bond</keyword>